<dbReference type="PROSITE" id="PS50113">
    <property type="entry name" value="PAC"/>
    <property type="match status" value="2"/>
</dbReference>
<keyword evidence="5" id="KW-0812">Transmembrane</keyword>
<evidence type="ECO:0000313" key="11">
    <source>
        <dbReference type="Proteomes" id="UP000640333"/>
    </source>
</evidence>
<feature type="domain" description="PAC" evidence="7">
    <location>
        <begin position="464"/>
        <end position="518"/>
    </location>
</feature>
<dbReference type="SUPFAM" id="SSF55785">
    <property type="entry name" value="PYP-like sensor domain (PAS domain)"/>
    <property type="match status" value="2"/>
</dbReference>
<dbReference type="Pfam" id="PF00990">
    <property type="entry name" value="GGDEF"/>
    <property type="match status" value="1"/>
</dbReference>
<dbReference type="SUPFAM" id="SSF141868">
    <property type="entry name" value="EAL domain-like"/>
    <property type="match status" value="1"/>
</dbReference>
<sequence length="1083" mass="123080">MKSPRLSVFLVPLLAISFVISLFFVIYDSDLHLNKQRANLLLDLQKLDGGLDREILLISSLQQQNYDPVTQATAEIRALKGQLIDRHASFYGQLNPAFDLKLSAYASIIEDKITQAERVKTAAAIVRNGLNYLPQIIDDLHRIDHHNSDQVLMIANQLYRHYIFHSTLDADDVSQAIEQLKADNSTNPDQHFFIRNLNLHIQGNLKAQQALSQLHEDYLQIPSAKTFSQLHQAYRFHRAQEIKQGEHYSTLLLAICSLLLLWLGFLFRKLAISHQSAEKARLRLRDGVDSLNEAFALFDQAGNLVLFNEPFKHCYPWLKVDLKVGINRQLLLNKIEPHIAQTIHASPDNDNHRHNLQILSNGHCYLSNETPTAEGGEVWVRIDVTHSRHNQLELRKLSRALEQSPVSVVITDLNGNIEYINPRAEETSGYTKAEVIGSNPRIFLSDYHSDNDYQQMWQALHAGQEWQGIFRNKHKNGTLYWESATISSLRNDANEITHYVAVKDDISAKKQAEDELRMNAAVFETTREGILITDAKSRIISVNPAFTQITGYPLEEVRGKTPNLLRSDQQTDEFYADMWTSLNQHSQWSGEIWNKRKDQSVYPQWLSVSAIKNAQGKVQQYVAVFSDITQRKQQEHKIRQQANFDALTGLPNRTMLKGELQNTVLNASNNQHCSALLFVDLDRFKAVNDTMGHAVGDTLLQQVAKRLRHEIRDQDVIARFGGDEFVVILQTIHSTEHASATSQRLIDCLREPFDLQEREIYIGASIGISLYPEDSTNADTMLRHADMAMYKAKERGRNQYQFFNAEMRDQVRNRTELEQALRLALQNNEFELYYQPIINTRNGKVESVESLVRWSHPERGIVSPADFIPMAEETGLIQPLGLWVFEHACQQMQAWCELGLTELSVAINISSSQRHLGFNAAAAQALITKTGVNPNKLIIEITESMFLDGSEEAITWLNELKSLGVMLAIDDFGTGYSSLSYLKRFPIDKLKIDRAFVSDLPDDEDDASLVKAIIAMSHSMGLTLVAEGVENYEQLDYLKGLECDLIQGYLYSKPVPADQLPDVIRALEDPARKDAAEAYNFII</sequence>
<accession>A0A8J7KA06</accession>
<dbReference type="SMART" id="SM00086">
    <property type="entry name" value="PAC"/>
    <property type="match status" value="2"/>
</dbReference>
<dbReference type="SMART" id="SM00052">
    <property type="entry name" value="EAL"/>
    <property type="match status" value="1"/>
</dbReference>
<dbReference type="FunFam" id="3.30.70.270:FF:000001">
    <property type="entry name" value="Diguanylate cyclase domain protein"/>
    <property type="match status" value="1"/>
</dbReference>
<dbReference type="PANTHER" id="PTHR44757">
    <property type="entry name" value="DIGUANYLATE CYCLASE DGCP"/>
    <property type="match status" value="1"/>
</dbReference>
<dbReference type="Gene3D" id="3.30.70.270">
    <property type="match status" value="1"/>
</dbReference>
<dbReference type="GO" id="GO:0006355">
    <property type="term" value="P:regulation of DNA-templated transcription"/>
    <property type="evidence" value="ECO:0007669"/>
    <property type="project" value="InterPro"/>
</dbReference>
<name>A0A8J7KA06_9GAMM</name>
<proteinExistence type="predicted"/>
<dbReference type="RefSeq" id="WP_193952971.1">
    <property type="nucleotide sequence ID" value="NZ_JADEYS010000007.1"/>
</dbReference>
<dbReference type="Proteomes" id="UP000640333">
    <property type="component" value="Unassembled WGS sequence"/>
</dbReference>
<keyword evidence="5" id="KW-1133">Transmembrane helix</keyword>
<dbReference type="Pfam" id="PF19443">
    <property type="entry name" value="DAHL"/>
    <property type="match status" value="1"/>
</dbReference>
<keyword evidence="5" id="KW-0472">Membrane</keyword>
<feature type="transmembrane region" description="Helical" evidence="5">
    <location>
        <begin position="248"/>
        <end position="267"/>
    </location>
</feature>
<feature type="domain" description="PAS" evidence="6">
    <location>
        <begin position="515"/>
        <end position="561"/>
    </location>
</feature>
<dbReference type="PROSITE" id="PS50112">
    <property type="entry name" value="PAS"/>
    <property type="match status" value="2"/>
</dbReference>
<dbReference type="InterPro" id="IPR052155">
    <property type="entry name" value="Biofilm_reg_signaling"/>
</dbReference>
<evidence type="ECO:0000256" key="2">
    <source>
        <dbReference type="ARBA" id="ARBA00012282"/>
    </source>
</evidence>
<dbReference type="PROSITE" id="PS50883">
    <property type="entry name" value="EAL"/>
    <property type="match status" value="1"/>
</dbReference>
<dbReference type="InterPro" id="IPR001610">
    <property type="entry name" value="PAC"/>
</dbReference>
<keyword evidence="11" id="KW-1185">Reference proteome</keyword>
<dbReference type="CDD" id="cd01948">
    <property type="entry name" value="EAL"/>
    <property type="match status" value="1"/>
</dbReference>
<evidence type="ECO:0000259" key="9">
    <source>
        <dbReference type="PROSITE" id="PS50887"/>
    </source>
</evidence>
<evidence type="ECO:0000256" key="5">
    <source>
        <dbReference type="SAM" id="Phobius"/>
    </source>
</evidence>
<dbReference type="InterPro" id="IPR001633">
    <property type="entry name" value="EAL_dom"/>
</dbReference>
<dbReference type="GO" id="GO:0071732">
    <property type="term" value="P:cellular response to nitric oxide"/>
    <property type="evidence" value="ECO:0007669"/>
    <property type="project" value="UniProtKB-ARBA"/>
</dbReference>
<dbReference type="NCBIfam" id="TIGR00254">
    <property type="entry name" value="GGDEF"/>
    <property type="match status" value="1"/>
</dbReference>
<keyword evidence="3" id="KW-0973">c-di-GMP</keyword>
<evidence type="ECO:0000259" key="7">
    <source>
        <dbReference type="PROSITE" id="PS50113"/>
    </source>
</evidence>
<dbReference type="SMART" id="SM00091">
    <property type="entry name" value="PAS"/>
    <property type="match status" value="3"/>
</dbReference>
<dbReference type="Pfam" id="PF00563">
    <property type="entry name" value="EAL"/>
    <property type="match status" value="1"/>
</dbReference>
<evidence type="ECO:0000313" key="10">
    <source>
        <dbReference type="EMBL" id="MBE9397426.1"/>
    </source>
</evidence>
<protein>
    <recommendedName>
        <fullName evidence="2">cyclic-guanylate-specific phosphodiesterase</fullName>
        <ecNumber evidence="2">3.1.4.52</ecNumber>
    </recommendedName>
</protein>
<feature type="transmembrane region" description="Helical" evidence="5">
    <location>
        <begin position="6"/>
        <end position="27"/>
    </location>
</feature>
<dbReference type="Pfam" id="PF13426">
    <property type="entry name" value="PAS_9"/>
    <property type="match status" value="1"/>
</dbReference>
<feature type="domain" description="GGDEF" evidence="9">
    <location>
        <begin position="672"/>
        <end position="805"/>
    </location>
</feature>
<evidence type="ECO:0000259" key="8">
    <source>
        <dbReference type="PROSITE" id="PS50883"/>
    </source>
</evidence>
<dbReference type="EMBL" id="JADEYS010000007">
    <property type="protein sequence ID" value="MBE9397426.1"/>
    <property type="molecule type" value="Genomic_DNA"/>
</dbReference>
<feature type="domain" description="PAC" evidence="7">
    <location>
        <begin position="588"/>
        <end position="640"/>
    </location>
</feature>
<evidence type="ECO:0000256" key="3">
    <source>
        <dbReference type="ARBA" id="ARBA00022636"/>
    </source>
</evidence>
<dbReference type="Gene3D" id="3.20.20.450">
    <property type="entry name" value="EAL domain"/>
    <property type="match status" value="1"/>
</dbReference>
<feature type="domain" description="EAL" evidence="8">
    <location>
        <begin position="814"/>
        <end position="1068"/>
    </location>
</feature>
<dbReference type="AlphaFoldDB" id="A0A8J7KA06"/>
<reference evidence="10" key="1">
    <citation type="submission" date="2020-10" db="EMBL/GenBank/DDBJ databases">
        <title>Bacterium isolated from coastal waters sediment.</title>
        <authorList>
            <person name="Chen R.-J."/>
            <person name="Lu D.-C."/>
            <person name="Zhu K.-L."/>
            <person name="Du Z.-J."/>
        </authorList>
    </citation>
    <scope>NUCLEOTIDE SEQUENCE</scope>
    <source>
        <strain evidence="10">N1Y112</strain>
    </source>
</reference>
<dbReference type="SMART" id="SM00267">
    <property type="entry name" value="GGDEF"/>
    <property type="match status" value="1"/>
</dbReference>
<dbReference type="EC" id="3.1.4.52" evidence="2"/>
<comment type="cofactor">
    <cofactor evidence="1">
        <name>Mg(2+)</name>
        <dbReference type="ChEBI" id="CHEBI:18420"/>
    </cofactor>
</comment>
<dbReference type="InterPro" id="IPR045812">
    <property type="entry name" value="DAHL"/>
</dbReference>
<organism evidence="10 11">
    <name type="scientific">Pontibacterium sinense</name>
    <dbReference type="NCBI Taxonomy" id="2781979"/>
    <lineage>
        <taxon>Bacteria</taxon>
        <taxon>Pseudomonadati</taxon>
        <taxon>Pseudomonadota</taxon>
        <taxon>Gammaproteobacteria</taxon>
        <taxon>Oceanospirillales</taxon>
        <taxon>Oceanospirillaceae</taxon>
        <taxon>Pontibacterium</taxon>
    </lineage>
</organism>
<dbReference type="InterPro" id="IPR000014">
    <property type="entry name" value="PAS"/>
</dbReference>
<dbReference type="InterPro" id="IPR035965">
    <property type="entry name" value="PAS-like_dom_sf"/>
</dbReference>
<dbReference type="InterPro" id="IPR035919">
    <property type="entry name" value="EAL_sf"/>
</dbReference>
<dbReference type="NCBIfam" id="TIGR00229">
    <property type="entry name" value="sensory_box"/>
    <property type="match status" value="2"/>
</dbReference>
<gene>
    <name evidence="10" type="ORF">IOQ59_09145</name>
</gene>
<dbReference type="Gene3D" id="3.30.450.20">
    <property type="entry name" value="PAS domain"/>
    <property type="match status" value="2"/>
</dbReference>
<dbReference type="InterPro" id="IPR000160">
    <property type="entry name" value="GGDEF_dom"/>
</dbReference>
<dbReference type="InterPro" id="IPR000700">
    <property type="entry name" value="PAS-assoc_C"/>
</dbReference>
<feature type="domain" description="PAS" evidence="6">
    <location>
        <begin position="393"/>
        <end position="461"/>
    </location>
</feature>
<dbReference type="InterPro" id="IPR043128">
    <property type="entry name" value="Rev_trsase/Diguanyl_cyclase"/>
</dbReference>
<dbReference type="CDD" id="cd01949">
    <property type="entry name" value="GGDEF"/>
    <property type="match status" value="1"/>
</dbReference>
<evidence type="ECO:0000256" key="4">
    <source>
        <dbReference type="ARBA" id="ARBA00051114"/>
    </source>
</evidence>
<comment type="caution">
    <text evidence="10">The sequence shown here is derived from an EMBL/GenBank/DDBJ whole genome shotgun (WGS) entry which is preliminary data.</text>
</comment>
<evidence type="ECO:0000259" key="6">
    <source>
        <dbReference type="PROSITE" id="PS50112"/>
    </source>
</evidence>
<dbReference type="InterPro" id="IPR013767">
    <property type="entry name" value="PAS_fold"/>
</dbReference>
<dbReference type="GO" id="GO:0071111">
    <property type="term" value="F:cyclic-guanylate-specific phosphodiesterase activity"/>
    <property type="evidence" value="ECO:0007669"/>
    <property type="project" value="UniProtKB-EC"/>
</dbReference>
<dbReference type="InterPro" id="IPR029787">
    <property type="entry name" value="Nucleotide_cyclase"/>
</dbReference>
<dbReference type="PANTHER" id="PTHR44757:SF2">
    <property type="entry name" value="BIOFILM ARCHITECTURE MAINTENANCE PROTEIN MBAA"/>
    <property type="match status" value="1"/>
</dbReference>
<evidence type="ECO:0000256" key="1">
    <source>
        <dbReference type="ARBA" id="ARBA00001946"/>
    </source>
</evidence>
<comment type="catalytic activity">
    <reaction evidence="4">
        <text>3',3'-c-di-GMP + H2O = 5'-phosphoguanylyl(3'-&gt;5')guanosine + H(+)</text>
        <dbReference type="Rhea" id="RHEA:24902"/>
        <dbReference type="ChEBI" id="CHEBI:15377"/>
        <dbReference type="ChEBI" id="CHEBI:15378"/>
        <dbReference type="ChEBI" id="CHEBI:58754"/>
        <dbReference type="ChEBI" id="CHEBI:58805"/>
        <dbReference type="EC" id="3.1.4.52"/>
    </reaction>
    <physiologicalReaction direction="left-to-right" evidence="4">
        <dbReference type="Rhea" id="RHEA:24903"/>
    </physiologicalReaction>
</comment>
<dbReference type="Pfam" id="PF00989">
    <property type="entry name" value="PAS"/>
    <property type="match status" value="1"/>
</dbReference>
<dbReference type="FunFam" id="3.20.20.450:FF:000001">
    <property type="entry name" value="Cyclic di-GMP phosphodiesterase yahA"/>
    <property type="match status" value="1"/>
</dbReference>
<dbReference type="PROSITE" id="PS50887">
    <property type="entry name" value="GGDEF"/>
    <property type="match status" value="1"/>
</dbReference>
<dbReference type="CDD" id="cd00130">
    <property type="entry name" value="PAS"/>
    <property type="match status" value="2"/>
</dbReference>
<dbReference type="SUPFAM" id="SSF55073">
    <property type="entry name" value="Nucleotide cyclase"/>
    <property type="match status" value="1"/>
</dbReference>